<dbReference type="EMBL" id="VFPO01000001">
    <property type="protein sequence ID" value="TQM67272.1"/>
    <property type="molecule type" value="Genomic_DNA"/>
</dbReference>
<protein>
    <submittedName>
        <fullName evidence="1">Uncharacterized protein</fullName>
    </submittedName>
</protein>
<accession>A0A543I9K0</accession>
<dbReference type="AlphaFoldDB" id="A0A543I9K0"/>
<sequence>MDERMAPEVRLAALAAHLAARKLDVDLGPDGLRVTNPQVKGCCAKNAADTVSCRPRDEDAGSLWYFTSWGEPIAPADRVTEAAVFVLGRLAAKEER</sequence>
<dbReference type="OrthoDB" id="3478678at2"/>
<proteinExistence type="predicted"/>
<dbReference type="Proteomes" id="UP000316706">
    <property type="component" value="Unassembled WGS sequence"/>
</dbReference>
<gene>
    <name evidence="1" type="ORF">FHX41_0877</name>
</gene>
<organism evidence="1 2">
    <name type="scientific">Actinomadura hallensis</name>
    <dbReference type="NCBI Taxonomy" id="337895"/>
    <lineage>
        <taxon>Bacteria</taxon>
        <taxon>Bacillati</taxon>
        <taxon>Actinomycetota</taxon>
        <taxon>Actinomycetes</taxon>
        <taxon>Streptosporangiales</taxon>
        <taxon>Thermomonosporaceae</taxon>
        <taxon>Actinomadura</taxon>
    </lineage>
</organism>
<keyword evidence="2" id="KW-1185">Reference proteome</keyword>
<reference evidence="1 2" key="1">
    <citation type="submission" date="2019-06" db="EMBL/GenBank/DDBJ databases">
        <title>Sequencing the genomes of 1000 actinobacteria strains.</title>
        <authorList>
            <person name="Klenk H.-P."/>
        </authorList>
    </citation>
    <scope>NUCLEOTIDE SEQUENCE [LARGE SCALE GENOMIC DNA]</scope>
    <source>
        <strain evidence="1 2">DSM 45043</strain>
    </source>
</reference>
<name>A0A543I9K0_9ACTN</name>
<comment type="caution">
    <text evidence="1">The sequence shown here is derived from an EMBL/GenBank/DDBJ whole genome shotgun (WGS) entry which is preliminary data.</text>
</comment>
<evidence type="ECO:0000313" key="2">
    <source>
        <dbReference type="Proteomes" id="UP000316706"/>
    </source>
</evidence>
<dbReference type="RefSeq" id="WP_141966303.1">
    <property type="nucleotide sequence ID" value="NZ_VFPO01000001.1"/>
</dbReference>
<evidence type="ECO:0000313" key="1">
    <source>
        <dbReference type="EMBL" id="TQM67272.1"/>
    </source>
</evidence>